<name>A0A9N9CYD2_9GLOM</name>
<protein>
    <submittedName>
        <fullName evidence="1">4904_t:CDS:1</fullName>
    </submittedName>
</protein>
<reference evidence="1" key="1">
    <citation type="submission" date="2021-06" db="EMBL/GenBank/DDBJ databases">
        <authorList>
            <person name="Kallberg Y."/>
            <person name="Tangrot J."/>
            <person name="Rosling A."/>
        </authorList>
    </citation>
    <scope>NUCLEOTIDE SEQUENCE</scope>
    <source>
        <strain evidence="1">IA702</strain>
    </source>
</reference>
<evidence type="ECO:0000313" key="2">
    <source>
        <dbReference type="Proteomes" id="UP000789572"/>
    </source>
</evidence>
<organism evidence="1 2">
    <name type="scientific">Paraglomus occultum</name>
    <dbReference type="NCBI Taxonomy" id="144539"/>
    <lineage>
        <taxon>Eukaryota</taxon>
        <taxon>Fungi</taxon>
        <taxon>Fungi incertae sedis</taxon>
        <taxon>Mucoromycota</taxon>
        <taxon>Glomeromycotina</taxon>
        <taxon>Glomeromycetes</taxon>
        <taxon>Paraglomerales</taxon>
        <taxon>Paraglomeraceae</taxon>
        <taxon>Paraglomus</taxon>
    </lineage>
</organism>
<gene>
    <name evidence="1" type="ORF">POCULU_LOCUS8402</name>
</gene>
<keyword evidence="2" id="KW-1185">Reference proteome</keyword>
<accession>A0A9N9CYD2</accession>
<dbReference type="PANTHER" id="PTHR34587">
    <property type="entry name" value="VWFA DOMAIN-CONTAINING PROTEIN"/>
    <property type="match status" value="1"/>
</dbReference>
<dbReference type="EMBL" id="CAJVPJ010002414">
    <property type="protein sequence ID" value="CAG8620673.1"/>
    <property type="molecule type" value="Genomic_DNA"/>
</dbReference>
<feature type="non-terminal residue" evidence="1">
    <location>
        <position position="1"/>
    </location>
</feature>
<dbReference type="Proteomes" id="UP000789572">
    <property type="component" value="Unassembled WGS sequence"/>
</dbReference>
<comment type="caution">
    <text evidence="1">The sequence shown here is derived from an EMBL/GenBank/DDBJ whole genome shotgun (WGS) entry which is preliminary data.</text>
</comment>
<dbReference type="InterPro" id="IPR053216">
    <property type="entry name" value="Appressorial_penetr-assoc"/>
</dbReference>
<dbReference type="PANTHER" id="PTHR34587:SF2">
    <property type="entry name" value="G-PROTEIN COUPLED RECEPTORS FAMILY 1 PROFILE DOMAIN-CONTAINING PROTEIN"/>
    <property type="match status" value="1"/>
</dbReference>
<proteinExistence type="predicted"/>
<sequence length="163" mass="17627">NKTPGPGGRTCSTTQLGEIPDITSMPSTLILEPKNGQVMGAGKPFDIKFLVTNMDLGNFDDPNTEYNSFGQQLTREGLIKGHSHVTIQDLGDGKRPPNAESVDFFLGVNQEDNNGLLTVNVPNGLKPGLKRLCTMSGSFSHQPLVMPVAQRGSQDDCIRLFVK</sequence>
<dbReference type="OrthoDB" id="2336871at2759"/>
<evidence type="ECO:0000313" key="1">
    <source>
        <dbReference type="EMBL" id="CAG8620673.1"/>
    </source>
</evidence>
<dbReference type="AlphaFoldDB" id="A0A9N9CYD2"/>